<evidence type="ECO:0000313" key="2">
    <source>
        <dbReference type="Proteomes" id="UP001443914"/>
    </source>
</evidence>
<accession>A0AAW1GML9</accession>
<dbReference type="Proteomes" id="UP001443914">
    <property type="component" value="Unassembled WGS sequence"/>
</dbReference>
<dbReference type="PANTHER" id="PTHR34954:SF4">
    <property type="entry name" value="PROTEIN TRIGALACTOSYLDIACYLGLYCEROL 4, CHLOROPLASTIC"/>
    <property type="match status" value="1"/>
</dbReference>
<dbReference type="AlphaFoldDB" id="A0AAW1GML9"/>
<evidence type="ECO:0008006" key="3">
    <source>
        <dbReference type="Google" id="ProtNLM"/>
    </source>
</evidence>
<dbReference type="GO" id="GO:0034196">
    <property type="term" value="P:acylglycerol transport"/>
    <property type="evidence" value="ECO:0007669"/>
    <property type="project" value="InterPro"/>
</dbReference>
<dbReference type="PANTHER" id="PTHR34954">
    <property type="entry name" value="EXPRESSED PROTEIN"/>
    <property type="match status" value="1"/>
</dbReference>
<comment type="caution">
    <text evidence="1">The sequence shown here is derived from an EMBL/GenBank/DDBJ whole genome shotgun (WGS) entry which is preliminary data.</text>
</comment>
<reference evidence="1" key="1">
    <citation type="submission" date="2024-03" db="EMBL/GenBank/DDBJ databases">
        <title>WGS assembly of Saponaria officinalis var. Norfolk2.</title>
        <authorList>
            <person name="Jenkins J."/>
            <person name="Shu S."/>
            <person name="Grimwood J."/>
            <person name="Barry K."/>
            <person name="Goodstein D."/>
            <person name="Schmutz J."/>
            <person name="Leebens-Mack J."/>
            <person name="Osbourn A."/>
        </authorList>
    </citation>
    <scope>NUCLEOTIDE SEQUENCE [LARGE SCALE GENOMIC DNA]</scope>
    <source>
        <strain evidence="1">JIC</strain>
    </source>
</reference>
<dbReference type="EMBL" id="JBDFQZ010000014">
    <property type="protein sequence ID" value="KAK9664900.1"/>
    <property type="molecule type" value="Genomic_DNA"/>
</dbReference>
<organism evidence="1 2">
    <name type="scientific">Saponaria officinalis</name>
    <name type="common">Common soapwort</name>
    <name type="synonym">Lychnis saponaria</name>
    <dbReference type="NCBI Taxonomy" id="3572"/>
    <lineage>
        <taxon>Eukaryota</taxon>
        <taxon>Viridiplantae</taxon>
        <taxon>Streptophyta</taxon>
        <taxon>Embryophyta</taxon>
        <taxon>Tracheophyta</taxon>
        <taxon>Spermatophyta</taxon>
        <taxon>Magnoliopsida</taxon>
        <taxon>eudicotyledons</taxon>
        <taxon>Gunneridae</taxon>
        <taxon>Pentapetalae</taxon>
        <taxon>Caryophyllales</taxon>
        <taxon>Caryophyllaceae</taxon>
        <taxon>Caryophylleae</taxon>
        <taxon>Saponaria</taxon>
    </lineage>
</organism>
<proteinExistence type="predicted"/>
<name>A0AAW1GML9_SAPOF</name>
<evidence type="ECO:0000313" key="1">
    <source>
        <dbReference type="EMBL" id="KAK9664900.1"/>
    </source>
</evidence>
<dbReference type="GO" id="GO:0009941">
    <property type="term" value="C:chloroplast envelope"/>
    <property type="evidence" value="ECO:0007669"/>
    <property type="project" value="TreeGrafter"/>
</dbReference>
<gene>
    <name evidence="1" type="ORF">RND81_14G075900</name>
</gene>
<protein>
    <recommendedName>
        <fullName evidence="3">Protein TRIGALACTOSYLDIACYLGLYCEROL 4, chloroplastic</fullName>
    </recommendedName>
</protein>
<sequence>MNRLRWVMDGSSIWEVDVSTPTTIDGVARPLAHDGPLPLGLSRGTRLSRPKQLQFFHKFMASPFVPCFSPFHGFSLQRSLTLPLSNDWFTSLLGSFDLQKFYTSVKNAHPSDSSLLQVIGRQLCDKSFYAFGFCSEFLVTSNDTLLVGYESREDIKAARKKAVFQHKFPNHNLILEAACPGLFIDKHGKYWDVPVSVAADVASVSWDSGASYHLSLQHISGSAKAVEGNDSGEVPTSLLPGLSLKSAFSFRKNFDLWRSQSKKQKLVQPFDVLLSNPHISASAVIGAVGTALLGDNASRPNVDVEPEGFRRFNLYASGHKSAILGDLFSTLSVTAQHGNFQRWFFDLSRIHLRLDVPSGSKFLSAAACVSQHLYDSKQPPIQAVQAVCPNVTLSLQQQLVGPFSLRFDSTVAVDLKNRDWKNVNLENPVFAIEYALQVLGSAKAIAWYAPKQKEFMVELRFFER</sequence>
<dbReference type="GO" id="GO:0070300">
    <property type="term" value="F:phosphatidic acid binding"/>
    <property type="evidence" value="ECO:0007669"/>
    <property type="project" value="InterPro"/>
</dbReference>
<dbReference type="GO" id="GO:1990052">
    <property type="term" value="P:ER to chloroplast lipid transport"/>
    <property type="evidence" value="ECO:0007669"/>
    <property type="project" value="InterPro"/>
</dbReference>
<keyword evidence="2" id="KW-1185">Reference proteome</keyword>
<dbReference type="InterPro" id="IPR044160">
    <property type="entry name" value="TGD4-like"/>
</dbReference>